<keyword evidence="1" id="KW-1133">Transmembrane helix</keyword>
<dbReference type="AlphaFoldDB" id="A0AAN9ICT3"/>
<sequence>MKDTYILPSIRHIRSPPPTPIFILTFLTPHLYLFYKQTKQKPHTSSNIYLLCILFPYLSLSLSLSLFLPLRSIALSSPSLPSLKSLFSSFLGLLLHK</sequence>
<name>A0AAN9ICT3_CROPI</name>
<evidence type="ECO:0000313" key="2">
    <source>
        <dbReference type="EMBL" id="KAK7276128.1"/>
    </source>
</evidence>
<feature type="transmembrane region" description="Helical" evidence="1">
    <location>
        <begin position="17"/>
        <end position="35"/>
    </location>
</feature>
<accession>A0AAN9ICT3</accession>
<gene>
    <name evidence="2" type="ORF">RIF29_17261</name>
</gene>
<keyword evidence="1" id="KW-0812">Transmembrane</keyword>
<dbReference type="Proteomes" id="UP001372338">
    <property type="component" value="Unassembled WGS sequence"/>
</dbReference>
<comment type="caution">
    <text evidence="2">The sequence shown here is derived from an EMBL/GenBank/DDBJ whole genome shotgun (WGS) entry which is preliminary data.</text>
</comment>
<protein>
    <submittedName>
        <fullName evidence="2">Uncharacterized protein</fullName>
    </submittedName>
</protein>
<keyword evidence="3" id="KW-1185">Reference proteome</keyword>
<evidence type="ECO:0000256" key="1">
    <source>
        <dbReference type="SAM" id="Phobius"/>
    </source>
</evidence>
<reference evidence="2 3" key="1">
    <citation type="submission" date="2024-01" db="EMBL/GenBank/DDBJ databases">
        <title>The genomes of 5 underutilized Papilionoideae crops provide insights into root nodulation and disease resistanc.</title>
        <authorList>
            <person name="Yuan L."/>
        </authorList>
    </citation>
    <scope>NUCLEOTIDE SEQUENCE [LARGE SCALE GENOMIC DNA]</scope>
    <source>
        <strain evidence="2">ZHUSHIDOU_FW_LH</strain>
        <tissue evidence="2">Leaf</tissue>
    </source>
</reference>
<keyword evidence="1" id="KW-0472">Membrane</keyword>
<evidence type="ECO:0000313" key="3">
    <source>
        <dbReference type="Proteomes" id="UP001372338"/>
    </source>
</evidence>
<proteinExistence type="predicted"/>
<dbReference type="EMBL" id="JAYWIO010000003">
    <property type="protein sequence ID" value="KAK7276128.1"/>
    <property type="molecule type" value="Genomic_DNA"/>
</dbReference>
<organism evidence="2 3">
    <name type="scientific">Crotalaria pallida</name>
    <name type="common">Smooth rattlebox</name>
    <name type="synonym">Crotalaria striata</name>
    <dbReference type="NCBI Taxonomy" id="3830"/>
    <lineage>
        <taxon>Eukaryota</taxon>
        <taxon>Viridiplantae</taxon>
        <taxon>Streptophyta</taxon>
        <taxon>Embryophyta</taxon>
        <taxon>Tracheophyta</taxon>
        <taxon>Spermatophyta</taxon>
        <taxon>Magnoliopsida</taxon>
        <taxon>eudicotyledons</taxon>
        <taxon>Gunneridae</taxon>
        <taxon>Pentapetalae</taxon>
        <taxon>rosids</taxon>
        <taxon>fabids</taxon>
        <taxon>Fabales</taxon>
        <taxon>Fabaceae</taxon>
        <taxon>Papilionoideae</taxon>
        <taxon>50 kb inversion clade</taxon>
        <taxon>genistoids sensu lato</taxon>
        <taxon>core genistoids</taxon>
        <taxon>Crotalarieae</taxon>
        <taxon>Crotalaria</taxon>
    </lineage>
</organism>
<feature type="transmembrane region" description="Helical" evidence="1">
    <location>
        <begin position="47"/>
        <end position="67"/>
    </location>
</feature>